<dbReference type="Proteomes" id="UP001059596">
    <property type="component" value="Unassembled WGS sequence"/>
</dbReference>
<reference evidence="2" key="1">
    <citation type="journal article" date="2023" name="Genome Biol. Evol.">
        <title>Long-read-based Genome Assembly of Drosophila gunungcola Reveals Fewer Chemosensory Genes in Flower-breeding Species.</title>
        <authorList>
            <person name="Negi A."/>
            <person name="Liao B.Y."/>
            <person name="Yeh S.D."/>
        </authorList>
    </citation>
    <scope>NUCLEOTIDE SEQUENCE</scope>
    <source>
        <strain evidence="2">Sukarami</strain>
    </source>
</reference>
<feature type="compositionally biased region" description="Polar residues" evidence="1">
    <location>
        <begin position="173"/>
        <end position="202"/>
    </location>
</feature>
<evidence type="ECO:0000256" key="1">
    <source>
        <dbReference type="SAM" id="MobiDB-lite"/>
    </source>
</evidence>
<proteinExistence type="predicted"/>
<name>A0A9P9YRK9_9MUSC</name>
<dbReference type="OrthoDB" id="7871941at2759"/>
<feature type="region of interest" description="Disordered" evidence="1">
    <location>
        <begin position="1"/>
        <end position="118"/>
    </location>
</feature>
<comment type="caution">
    <text evidence="2">The sequence shown here is derived from an EMBL/GenBank/DDBJ whole genome shotgun (WGS) entry which is preliminary data.</text>
</comment>
<feature type="region of interest" description="Disordered" evidence="1">
    <location>
        <begin position="147"/>
        <end position="232"/>
    </location>
</feature>
<gene>
    <name evidence="2" type="ORF">M5D96_006041</name>
</gene>
<organism evidence="2 3">
    <name type="scientific">Drosophila gunungcola</name>
    <name type="common">fruit fly</name>
    <dbReference type="NCBI Taxonomy" id="103775"/>
    <lineage>
        <taxon>Eukaryota</taxon>
        <taxon>Metazoa</taxon>
        <taxon>Ecdysozoa</taxon>
        <taxon>Arthropoda</taxon>
        <taxon>Hexapoda</taxon>
        <taxon>Insecta</taxon>
        <taxon>Pterygota</taxon>
        <taxon>Neoptera</taxon>
        <taxon>Endopterygota</taxon>
        <taxon>Diptera</taxon>
        <taxon>Brachycera</taxon>
        <taxon>Muscomorpha</taxon>
        <taxon>Ephydroidea</taxon>
        <taxon>Drosophilidae</taxon>
        <taxon>Drosophila</taxon>
        <taxon>Sophophora</taxon>
    </lineage>
</organism>
<accession>A0A9P9YRK9</accession>
<evidence type="ECO:0000313" key="3">
    <source>
        <dbReference type="Proteomes" id="UP001059596"/>
    </source>
</evidence>
<keyword evidence="3" id="KW-1185">Reference proteome</keyword>
<sequence length="336" mass="36931">MNSQFSRKAKSEPTKTPTAIKQKPSTKLAGPKPRSATVVLKRRNRRRRNNEAASGFGGGKGEGGGGGGGGGGNKDSESFQFVPVRHKPLGEYLALEEQPAPSRPTASPSYSPLDTPPMSYAAAVESLPESRLKIKVELSPRLKLVNNHLPVKRQSPKNSPDNKFKTIKPPQSKPNIAQVNPKQKVTQATPQPRVTQVNSKPISSPAAVGSRKSRAKRSKMAKQQKRAEDAIKAVQVPQTAPKLLDSSPELSEAFIYLNHHHERMQRILAQQTAEQKLRLNSGQVKPCKLDAQHSTLRSLFDFDERLFKRGNLEAAALLAQNKAMLRQWLNPSFLIS</sequence>
<dbReference type="EMBL" id="JAMKOV010000003">
    <property type="protein sequence ID" value="KAI8041772.1"/>
    <property type="molecule type" value="Genomic_DNA"/>
</dbReference>
<feature type="compositionally biased region" description="Polar residues" evidence="1">
    <location>
        <begin position="14"/>
        <end position="25"/>
    </location>
</feature>
<protein>
    <submittedName>
        <fullName evidence="2">Uncharacterized protein</fullName>
    </submittedName>
</protein>
<dbReference type="AlphaFoldDB" id="A0A9P9YRK9"/>
<evidence type="ECO:0000313" key="2">
    <source>
        <dbReference type="EMBL" id="KAI8041772.1"/>
    </source>
</evidence>
<feature type="compositionally biased region" description="Basic residues" evidence="1">
    <location>
        <begin position="211"/>
        <end position="224"/>
    </location>
</feature>
<feature type="compositionally biased region" description="Gly residues" evidence="1">
    <location>
        <begin position="55"/>
        <end position="73"/>
    </location>
</feature>